<dbReference type="PANTHER" id="PTHR30627:SF1">
    <property type="entry name" value="PEPTIDOGLYCAN D,D-TRANSPEPTIDASE FTSI"/>
    <property type="match status" value="1"/>
</dbReference>
<dbReference type="Gene3D" id="3.40.710.10">
    <property type="entry name" value="DD-peptidase/beta-lactamase superfamily"/>
    <property type="match status" value="1"/>
</dbReference>
<comment type="similarity">
    <text evidence="2">Belongs to the transpeptidase family.</text>
</comment>
<keyword evidence="8" id="KW-1185">Reference proteome</keyword>
<evidence type="ECO:0000256" key="2">
    <source>
        <dbReference type="ARBA" id="ARBA00007171"/>
    </source>
</evidence>
<dbReference type="SUPFAM" id="SSF56519">
    <property type="entry name" value="Penicillin binding protein dimerisation domain"/>
    <property type="match status" value="1"/>
</dbReference>
<evidence type="ECO:0000313" key="7">
    <source>
        <dbReference type="EMBL" id="AYD89589.1"/>
    </source>
</evidence>
<dbReference type="PROSITE" id="PS51318">
    <property type="entry name" value="TAT"/>
    <property type="match status" value="1"/>
</dbReference>
<dbReference type="Gene3D" id="3.90.1310.10">
    <property type="entry name" value="Penicillin-binding protein 2a (Domain 2)"/>
    <property type="match status" value="1"/>
</dbReference>
<evidence type="ECO:0000256" key="3">
    <source>
        <dbReference type="ARBA" id="ARBA00023136"/>
    </source>
</evidence>
<feature type="domain" description="Penicillin-binding protein transpeptidase" evidence="5">
    <location>
        <begin position="264"/>
        <end position="564"/>
    </location>
</feature>
<feature type="region of interest" description="Disordered" evidence="4">
    <location>
        <begin position="203"/>
        <end position="231"/>
    </location>
</feature>
<dbReference type="RefSeq" id="WP_119835662.1">
    <property type="nucleotide sequence ID" value="NZ_CP032514.1"/>
</dbReference>
<feature type="domain" description="Penicillin-binding protein dimerisation" evidence="6">
    <location>
        <begin position="50"/>
        <end position="221"/>
    </location>
</feature>
<dbReference type="Pfam" id="PF03717">
    <property type="entry name" value="PBP_dimer"/>
    <property type="match status" value="1"/>
</dbReference>
<dbReference type="InterPro" id="IPR006311">
    <property type="entry name" value="TAT_signal"/>
</dbReference>
<dbReference type="Pfam" id="PF00905">
    <property type="entry name" value="Transpeptidase"/>
    <property type="match status" value="1"/>
</dbReference>
<dbReference type="InterPro" id="IPR005311">
    <property type="entry name" value="PBP_dimer"/>
</dbReference>
<protein>
    <submittedName>
        <fullName evidence="7">Penicillin-binding protein 2</fullName>
    </submittedName>
</protein>
<name>A0ABN5PNF3_9ACTO</name>
<evidence type="ECO:0000313" key="8">
    <source>
        <dbReference type="Proteomes" id="UP000273001"/>
    </source>
</evidence>
<dbReference type="PANTHER" id="PTHR30627">
    <property type="entry name" value="PEPTIDOGLYCAN D,D-TRANSPEPTIDASE"/>
    <property type="match status" value="1"/>
</dbReference>
<gene>
    <name evidence="7" type="ORF">D5R93_05110</name>
</gene>
<evidence type="ECO:0000259" key="6">
    <source>
        <dbReference type="Pfam" id="PF03717"/>
    </source>
</evidence>
<accession>A0ABN5PNF3</accession>
<evidence type="ECO:0000256" key="1">
    <source>
        <dbReference type="ARBA" id="ARBA00004370"/>
    </source>
</evidence>
<dbReference type="InterPro" id="IPR012338">
    <property type="entry name" value="Beta-lactam/transpept-like"/>
</dbReference>
<dbReference type="SUPFAM" id="SSF56601">
    <property type="entry name" value="beta-lactamase/transpeptidase-like"/>
    <property type="match status" value="1"/>
</dbReference>
<evidence type="ECO:0000259" key="5">
    <source>
        <dbReference type="Pfam" id="PF00905"/>
    </source>
</evidence>
<proteinExistence type="inferred from homology"/>
<dbReference type="InterPro" id="IPR036138">
    <property type="entry name" value="PBP_dimer_sf"/>
</dbReference>
<reference evidence="7 8" key="1">
    <citation type="submission" date="2018-09" db="EMBL/GenBank/DDBJ databases">
        <authorList>
            <person name="Li J."/>
        </authorList>
    </citation>
    <scope>NUCLEOTIDE SEQUENCE [LARGE SCALE GENOMIC DNA]</scope>
    <source>
        <strain evidence="7 8">2129</strain>
    </source>
</reference>
<dbReference type="Proteomes" id="UP000273001">
    <property type="component" value="Chromosome"/>
</dbReference>
<keyword evidence="3" id="KW-0472">Membrane</keyword>
<organism evidence="7 8">
    <name type="scientific">Actinomyces lilanjuaniae</name>
    <dbReference type="NCBI Taxonomy" id="2321394"/>
    <lineage>
        <taxon>Bacteria</taxon>
        <taxon>Bacillati</taxon>
        <taxon>Actinomycetota</taxon>
        <taxon>Actinomycetes</taxon>
        <taxon>Actinomycetales</taxon>
        <taxon>Actinomycetaceae</taxon>
        <taxon>Actinomyces</taxon>
    </lineage>
</organism>
<sequence>MNPSRRQALRLAGIGLFGLLASRTVYIQAVAGPQLAARAKAERTVSWVNRARRGDITGRDGTVLASSAVTYDVGVNQQAVSQYEQVEEQADEATGGTREVVVGYGAAAAAAQLAAVLDQDPLELGAALVGDSSYSIIAQEVDPDTWRRIKALGIPGVEPDQRTRRTYPAGNVAGNVLGYTYEGDSRQLIGSAGLELTQDDLLTGTDGRGSEEIGRTGAIIPTGDQQDDEAVPGTTVRTTLDPDLQSIAQAAIDKVVAQESALWGVVVAVEPATGKVLVLADSGSVDPSDPAATAEEDRGARSVEAVFEPGSVGKVVTFATALEEEAVTAEETWNVPYTWTASNGQSFRDSHPHDHQVLTTAQVLAESSNVGTVQVGERVSDEARYSCMERFGWGAPTGIEMPAESAGLLTSPQDWDDRTRYTTMFGQGIACTSLQAVQVLATIANGGVRVAPRVIDAWITADGEETTQTVPEGVRVISEETAATLTDMLIGVTQEGGTAEAASVDGYLVAGKTGTTEILTEDGTVASFVGFLPAKEPALAIAVIVYRPKGVYGGTVAAPVFREVALAAMQSLGIAPDPAVVAGAAAQGDGEQVDGVDAR</sequence>
<comment type="subcellular location">
    <subcellularLocation>
        <location evidence="1">Membrane</location>
    </subcellularLocation>
</comment>
<dbReference type="InterPro" id="IPR050515">
    <property type="entry name" value="Beta-lactam/transpept"/>
</dbReference>
<dbReference type="Gene3D" id="3.30.450.330">
    <property type="match status" value="1"/>
</dbReference>
<dbReference type="EMBL" id="CP032514">
    <property type="protein sequence ID" value="AYD89589.1"/>
    <property type="molecule type" value="Genomic_DNA"/>
</dbReference>
<evidence type="ECO:0000256" key="4">
    <source>
        <dbReference type="SAM" id="MobiDB-lite"/>
    </source>
</evidence>
<dbReference type="InterPro" id="IPR001460">
    <property type="entry name" value="PCN-bd_Tpept"/>
</dbReference>